<name>A0A9D1GQD2_9BACT</name>
<dbReference type="InterPro" id="IPR012910">
    <property type="entry name" value="Plug_dom"/>
</dbReference>
<accession>A0A9D1GQD2</accession>
<evidence type="ECO:0000313" key="10">
    <source>
        <dbReference type="Proteomes" id="UP000886881"/>
    </source>
</evidence>
<dbReference type="InterPro" id="IPR036942">
    <property type="entry name" value="Beta-barrel_TonB_sf"/>
</dbReference>
<dbReference type="Gene3D" id="2.170.130.10">
    <property type="entry name" value="TonB-dependent receptor, plug domain"/>
    <property type="match status" value="1"/>
</dbReference>
<dbReference type="NCBIfam" id="TIGR04057">
    <property type="entry name" value="SusC_RagA_signa"/>
    <property type="match status" value="1"/>
</dbReference>
<feature type="domain" description="TonB-dependent receptor plug" evidence="8">
    <location>
        <begin position="120"/>
        <end position="228"/>
    </location>
</feature>
<reference evidence="9" key="2">
    <citation type="journal article" date="2021" name="PeerJ">
        <title>Extensive microbial diversity within the chicken gut microbiome revealed by metagenomics and culture.</title>
        <authorList>
            <person name="Gilroy R."/>
            <person name="Ravi A."/>
            <person name="Getino M."/>
            <person name="Pursley I."/>
            <person name="Horton D.L."/>
            <person name="Alikhan N.F."/>
            <person name="Baker D."/>
            <person name="Gharbi K."/>
            <person name="Hall N."/>
            <person name="Watson M."/>
            <person name="Adriaenssens E.M."/>
            <person name="Foster-Nyarko E."/>
            <person name="Jarju S."/>
            <person name="Secka A."/>
            <person name="Antonio M."/>
            <person name="Oren A."/>
            <person name="Chaudhuri R.R."/>
            <person name="La Ragione R."/>
            <person name="Hildebrand F."/>
            <person name="Pallen M.J."/>
        </authorList>
    </citation>
    <scope>NUCLEOTIDE SEQUENCE</scope>
    <source>
        <strain evidence="9">ChiHecec2B26-709</strain>
    </source>
</reference>
<evidence type="ECO:0000256" key="7">
    <source>
        <dbReference type="PROSITE-ProRule" id="PRU01360"/>
    </source>
</evidence>
<evidence type="ECO:0000256" key="5">
    <source>
        <dbReference type="ARBA" id="ARBA00023136"/>
    </source>
</evidence>
<keyword evidence="6 7" id="KW-0998">Cell outer membrane</keyword>
<dbReference type="EMBL" id="DVLC01000122">
    <property type="protein sequence ID" value="HIT47547.1"/>
    <property type="molecule type" value="Genomic_DNA"/>
</dbReference>
<dbReference type="InterPro" id="IPR037066">
    <property type="entry name" value="Plug_dom_sf"/>
</dbReference>
<dbReference type="GO" id="GO:0009279">
    <property type="term" value="C:cell outer membrane"/>
    <property type="evidence" value="ECO:0007669"/>
    <property type="project" value="UniProtKB-SubCell"/>
</dbReference>
<dbReference type="AlphaFoldDB" id="A0A9D1GQD2"/>
<evidence type="ECO:0000259" key="8">
    <source>
        <dbReference type="Pfam" id="PF07715"/>
    </source>
</evidence>
<dbReference type="Gene3D" id="2.40.170.20">
    <property type="entry name" value="TonB-dependent receptor, beta-barrel domain"/>
    <property type="match status" value="1"/>
</dbReference>
<dbReference type="Gene3D" id="2.60.40.1120">
    <property type="entry name" value="Carboxypeptidase-like, regulatory domain"/>
    <property type="match status" value="1"/>
</dbReference>
<comment type="similarity">
    <text evidence="7">Belongs to the TonB-dependent receptor family.</text>
</comment>
<dbReference type="InterPro" id="IPR023996">
    <property type="entry name" value="TonB-dep_OMP_SusC/RagA"/>
</dbReference>
<keyword evidence="9" id="KW-0675">Receptor</keyword>
<dbReference type="NCBIfam" id="TIGR04056">
    <property type="entry name" value="OMP_RagA_SusC"/>
    <property type="match status" value="1"/>
</dbReference>
<sequence length="1065" mass="116534">MYFLFKKSSRRSDIVRGGSLLFQAPANAQNINCSGTVIDESGQPVIGAAVVEQGSNTNGVISDIDGSFSISVPDGSLLEVSCIGYQTQTAQPGPDITIVLRTDAEMLEGAVSVGYGTMKKEDITGAMVSVTSEDLVQLPVNNAIEALQGKAAGVVISTAGVRPGEVGSISVRGSNSINADQSPLVVIDGIVGQSVGLDMLNPQDIESIEILKDASATAIYGARAGNGVILVNTKKGKEGRFTLNYSGTVTLEKIYDRVPMMNAKDYIEWRRWGYYYAGLGPSANEPSIVSDRALFTSYGADETAWGNILRGWGLTWDEWNAMSDSELAAFNGTWDGSRVISTDWTQFTDRIGITQEHSISASGGTDKMNAYVSFGYLDQNGTNIGQDFTRYTLRASVDINPVSWFKMGGSMNGRVADQEYGIDASGGISGNIPSSLHDKARNIFSYALPYDADGNRITYPGGDTTIPTVVDEVGKSVYSRLNYNLSANIYADINFGELWSPLKGLSFRTTFGPQFSLAQNYRYMSADCVNRVSQGQDYVSSNATKRFSWLLDNMITYVRDLGDHSLNVTLLQEASSYLSTQMYNMSGVGVALGMTQKWWGLDPDSVTTLNSPSYNSLTESTLASYMARVNYSYKGKYSITASFRYDGASQLGEGHKWAGFPSLAVAWNMHEEEFMKGIGWLDQLKLRAGWGKTGNYSVDIYSTKNVLETGRVVHGSEGTTEYYTPTDLANNAIGWETTTQYNIGLDFSVLKGRISGVLDLYQNYTDGLIFAVTLPSVSGYDGTDDNVGRTSNYGFDLTLNSVNISNRNFSWNSTVNLSFNDNRILELQSGKQDMVSDNLFIGGPINVLFGYESAGLWTDSAEDLAEIAKFNANGHNFAPGMVRPVDQNGDYKIDSNYDRVILGNTVPKWNLGFNNVLRWKNLELSIFIYGAFDFIAQTGQYQGGREPVIAMNYYNENNKVGAEYQRPYFNTAGGDSYSGILLQKDASFLKVRQISIGYSLPQKWVKSIGLSNVKFTAQLKNPFSIYQGTSWMDSDYYQARTKNNNSSHAGSSYLKGLVFGVNIGF</sequence>
<gene>
    <name evidence="9" type="ORF">IAC35_06790</name>
</gene>
<dbReference type="Proteomes" id="UP000886881">
    <property type="component" value="Unassembled WGS sequence"/>
</dbReference>
<evidence type="ECO:0000256" key="1">
    <source>
        <dbReference type="ARBA" id="ARBA00004571"/>
    </source>
</evidence>
<dbReference type="PROSITE" id="PS52016">
    <property type="entry name" value="TONB_DEPENDENT_REC_3"/>
    <property type="match status" value="1"/>
</dbReference>
<dbReference type="InterPro" id="IPR023997">
    <property type="entry name" value="TonB-dep_OMP_SusC/RagA_CS"/>
</dbReference>
<dbReference type="Pfam" id="PF07715">
    <property type="entry name" value="Plug"/>
    <property type="match status" value="1"/>
</dbReference>
<evidence type="ECO:0000256" key="3">
    <source>
        <dbReference type="ARBA" id="ARBA00022452"/>
    </source>
</evidence>
<evidence type="ECO:0000256" key="6">
    <source>
        <dbReference type="ARBA" id="ARBA00023237"/>
    </source>
</evidence>
<protein>
    <submittedName>
        <fullName evidence="9">TonB-dependent receptor</fullName>
    </submittedName>
</protein>
<evidence type="ECO:0000256" key="4">
    <source>
        <dbReference type="ARBA" id="ARBA00022692"/>
    </source>
</evidence>
<organism evidence="9 10">
    <name type="scientific">Candidatus Cryptobacteroides merdipullorum</name>
    <dbReference type="NCBI Taxonomy" id="2840771"/>
    <lineage>
        <taxon>Bacteria</taxon>
        <taxon>Pseudomonadati</taxon>
        <taxon>Bacteroidota</taxon>
        <taxon>Bacteroidia</taxon>
        <taxon>Bacteroidales</taxon>
        <taxon>Candidatus Cryptobacteroides</taxon>
    </lineage>
</organism>
<proteinExistence type="inferred from homology"/>
<keyword evidence="4 7" id="KW-0812">Transmembrane</keyword>
<comment type="subcellular location">
    <subcellularLocation>
        <location evidence="1 7">Cell outer membrane</location>
        <topology evidence="1 7">Multi-pass membrane protein</topology>
    </subcellularLocation>
</comment>
<comment type="caution">
    <text evidence="9">The sequence shown here is derived from an EMBL/GenBank/DDBJ whole genome shotgun (WGS) entry which is preliminary data.</text>
</comment>
<evidence type="ECO:0000256" key="2">
    <source>
        <dbReference type="ARBA" id="ARBA00022448"/>
    </source>
</evidence>
<keyword evidence="3 7" id="KW-1134">Transmembrane beta strand</keyword>
<keyword evidence="5 7" id="KW-0472">Membrane</keyword>
<dbReference type="SUPFAM" id="SSF56935">
    <property type="entry name" value="Porins"/>
    <property type="match status" value="1"/>
</dbReference>
<dbReference type="SUPFAM" id="SSF49464">
    <property type="entry name" value="Carboxypeptidase regulatory domain-like"/>
    <property type="match status" value="1"/>
</dbReference>
<reference evidence="9" key="1">
    <citation type="submission" date="2020-10" db="EMBL/GenBank/DDBJ databases">
        <authorList>
            <person name="Gilroy R."/>
        </authorList>
    </citation>
    <scope>NUCLEOTIDE SEQUENCE</scope>
    <source>
        <strain evidence="9">ChiHecec2B26-709</strain>
    </source>
</reference>
<dbReference type="Pfam" id="PF13715">
    <property type="entry name" value="CarbopepD_reg_2"/>
    <property type="match status" value="1"/>
</dbReference>
<evidence type="ECO:0000313" key="9">
    <source>
        <dbReference type="EMBL" id="HIT47547.1"/>
    </source>
</evidence>
<keyword evidence="2 7" id="KW-0813">Transport</keyword>
<dbReference type="InterPro" id="IPR008969">
    <property type="entry name" value="CarboxyPept-like_regulatory"/>
</dbReference>
<dbReference type="InterPro" id="IPR039426">
    <property type="entry name" value="TonB-dep_rcpt-like"/>
</dbReference>